<evidence type="ECO:0000256" key="2">
    <source>
        <dbReference type="SAM" id="MobiDB-lite"/>
    </source>
</evidence>
<dbReference type="PANTHER" id="PTHR34227:SF1">
    <property type="entry name" value="DIMETHYL SULFOXIDE REDUCTASE CHAPERONE-RELATED"/>
    <property type="match status" value="1"/>
</dbReference>
<evidence type="ECO:0000313" key="6">
    <source>
        <dbReference type="Proteomes" id="UP000187321"/>
    </source>
</evidence>
<protein>
    <submittedName>
        <fullName evidence="3">Dehydrogenase</fullName>
    </submittedName>
    <submittedName>
        <fullName evidence="4">Nitrate reductase delta subunit</fullName>
    </submittedName>
</protein>
<dbReference type="Proteomes" id="UP000185687">
    <property type="component" value="Unassembled WGS sequence"/>
</dbReference>
<feature type="region of interest" description="Disordered" evidence="2">
    <location>
        <begin position="202"/>
        <end position="222"/>
    </location>
</feature>
<reference evidence="3 6" key="1">
    <citation type="submission" date="2017-01" db="EMBL/GenBank/DDBJ databases">
        <title>Complete genome sequence of Haloterrigena daqingensis type strain (JX313T).</title>
        <authorList>
            <person name="Shuang W."/>
        </authorList>
    </citation>
    <scope>NUCLEOTIDE SEQUENCE [LARGE SCALE GENOMIC DNA]</scope>
    <source>
        <strain evidence="3 6">JX313</strain>
    </source>
</reference>
<sequence>MTQPSNTTGELAELYAFVSSVLADPPDEIAVERLSTEQFPAQASPQSLENGFRLLRQWQADVDEPSETADELKRTHTKLFVGPRPRLQIYESWYADDYLGQPLAAVKSSYRDLNIHPTEDLKEEADHAAVELAALQTLARDGDDEHRRAFLMAHGWWLTDLATDLQEMVDDTFYEAIGWLVEGIVDLDCYLLSLDPNDLERGYDDSPYTPVEPSFKAPFEEQ</sequence>
<dbReference type="PANTHER" id="PTHR34227">
    <property type="entry name" value="CHAPERONE PROTEIN YCDY"/>
    <property type="match status" value="1"/>
</dbReference>
<dbReference type="SUPFAM" id="SSF89155">
    <property type="entry name" value="TorD-like"/>
    <property type="match status" value="1"/>
</dbReference>
<keyword evidence="1" id="KW-0143">Chaperone</keyword>
<dbReference type="InterPro" id="IPR036411">
    <property type="entry name" value="TorD-like_sf"/>
</dbReference>
<dbReference type="Pfam" id="PF02613">
    <property type="entry name" value="Nitrate_red_del"/>
    <property type="match status" value="1"/>
</dbReference>
<evidence type="ECO:0000256" key="1">
    <source>
        <dbReference type="ARBA" id="ARBA00023186"/>
    </source>
</evidence>
<dbReference type="Proteomes" id="UP000187321">
    <property type="component" value="Chromosome"/>
</dbReference>
<name>A0A1N7CRI3_9EURY</name>
<evidence type="ECO:0000313" key="4">
    <source>
        <dbReference type="EMBL" id="SIR66150.1"/>
    </source>
</evidence>
<gene>
    <name evidence="3" type="ORF">BB347_10565</name>
    <name evidence="4" type="ORF">SAMN05421809_1844</name>
</gene>
<evidence type="ECO:0000313" key="3">
    <source>
        <dbReference type="EMBL" id="APX97026.1"/>
    </source>
</evidence>
<reference evidence="4 5" key="2">
    <citation type="submission" date="2017-01" db="EMBL/GenBank/DDBJ databases">
        <authorList>
            <person name="Mah S.A."/>
            <person name="Swanson W.J."/>
            <person name="Moy G.W."/>
            <person name="Vacquier V.D."/>
        </authorList>
    </citation>
    <scope>NUCLEOTIDE SEQUENCE [LARGE SCALE GENOMIC DNA]</scope>
    <source>
        <strain evidence="4 5">CGMCC 1.8909</strain>
    </source>
</reference>
<dbReference type="EMBL" id="FTNP01000002">
    <property type="protein sequence ID" value="SIR66150.1"/>
    <property type="molecule type" value="Genomic_DNA"/>
</dbReference>
<dbReference type="Gene3D" id="1.10.3480.10">
    <property type="entry name" value="TorD-like"/>
    <property type="match status" value="1"/>
</dbReference>
<organism evidence="4 5">
    <name type="scientific">Natronorubrum daqingense</name>
    <dbReference type="NCBI Taxonomy" id="588898"/>
    <lineage>
        <taxon>Archaea</taxon>
        <taxon>Methanobacteriati</taxon>
        <taxon>Methanobacteriota</taxon>
        <taxon>Stenosarchaea group</taxon>
        <taxon>Halobacteria</taxon>
        <taxon>Halobacteriales</taxon>
        <taxon>Natrialbaceae</taxon>
        <taxon>Natronorubrum</taxon>
    </lineage>
</organism>
<evidence type="ECO:0000313" key="5">
    <source>
        <dbReference type="Proteomes" id="UP000185687"/>
    </source>
</evidence>
<dbReference type="KEGG" id="hda:BB347_10565"/>
<dbReference type="OrthoDB" id="320758at2157"/>
<proteinExistence type="predicted"/>
<accession>A0A1N7CRI3</accession>
<dbReference type="InterPro" id="IPR050289">
    <property type="entry name" value="TorD/DmsD_chaperones"/>
</dbReference>
<dbReference type="AlphaFoldDB" id="A0A1N7CRI3"/>
<dbReference type="EMBL" id="CP019327">
    <property type="protein sequence ID" value="APX97026.1"/>
    <property type="molecule type" value="Genomic_DNA"/>
</dbReference>
<dbReference type="RefSeq" id="WP_076581254.1">
    <property type="nucleotide sequence ID" value="NZ_CP019327.1"/>
</dbReference>
<dbReference type="InterPro" id="IPR020945">
    <property type="entry name" value="DMSO/NO3_reduct_chaperone"/>
</dbReference>
<dbReference type="GeneID" id="30956390"/>
<dbReference type="STRING" id="588898.BB347_10565"/>
<keyword evidence="5" id="KW-1185">Reference proteome</keyword>